<reference evidence="8" key="3">
    <citation type="submission" date="2022-01" db="UniProtKB">
        <authorList>
            <consortium name="EnsemblPlants"/>
        </authorList>
    </citation>
    <scope>IDENTIFICATION</scope>
    <source>
        <strain evidence="8">subsp. vulgare</strain>
    </source>
</reference>
<evidence type="ECO:0000256" key="1">
    <source>
        <dbReference type="ARBA" id="ARBA00009748"/>
    </source>
</evidence>
<dbReference type="OrthoDB" id="690947at2759"/>
<dbReference type="EnsemblPlants" id="HORVU.MOREX.r3.7HG0654190.1">
    <property type="protein sequence ID" value="HORVU.MOREX.r3.7HG0654190.1"/>
    <property type="gene ID" value="HORVU.MOREX.r3.7HG0654190"/>
</dbReference>
<proteinExistence type="inferred from homology"/>
<protein>
    <recommendedName>
        <fullName evidence="7">Bifunctional inhibitor/plant lipid transfer protein/seed storage helical domain-containing protein</fullName>
    </recommendedName>
</protein>
<dbReference type="KEGG" id="hvg:123408203"/>
<evidence type="ECO:0000256" key="6">
    <source>
        <dbReference type="SAM" id="SignalP"/>
    </source>
</evidence>
<dbReference type="InterPro" id="IPR016140">
    <property type="entry name" value="Bifunc_inhib/LTP/seed_store"/>
</dbReference>
<comment type="similarity">
    <text evidence="1">Belongs to the plant LTP family.</text>
</comment>
<reference evidence="8" key="2">
    <citation type="submission" date="2020-10" db="EMBL/GenBank/DDBJ databases">
        <authorList>
            <person name="Scholz U."/>
            <person name="Mascher M."/>
            <person name="Fiebig A."/>
        </authorList>
    </citation>
    <scope>NUCLEOTIDE SEQUENCE [LARGE SCALE GENOMIC DNA]</scope>
    <source>
        <strain evidence="8">cv. Morex</strain>
    </source>
</reference>
<dbReference type="Proteomes" id="UP000011116">
    <property type="component" value="Chromosome 7H"/>
</dbReference>
<evidence type="ECO:0000259" key="7">
    <source>
        <dbReference type="Pfam" id="PF14368"/>
    </source>
</evidence>
<dbReference type="InterPro" id="IPR036312">
    <property type="entry name" value="Bifun_inhib/LTP/seed_sf"/>
</dbReference>
<dbReference type="SUPFAM" id="SSF47699">
    <property type="entry name" value="Bifunctional inhibitor/lipid-transfer protein/seed storage 2S albumin"/>
    <property type="match status" value="1"/>
</dbReference>
<dbReference type="RefSeq" id="XP_044957304.1">
    <property type="nucleotide sequence ID" value="XM_045101369.1"/>
</dbReference>
<evidence type="ECO:0000313" key="8">
    <source>
        <dbReference type="EnsemblPlants" id="HORVU.MOREX.r3.7HG0654190.1"/>
    </source>
</evidence>
<evidence type="ECO:0000256" key="2">
    <source>
        <dbReference type="ARBA" id="ARBA00022729"/>
    </source>
</evidence>
<dbReference type="Gramene" id="HORVU.MOREX.r2.7HG0542760.1">
    <property type="protein sequence ID" value="HORVU.MOREX.r2.7HG0542760.1"/>
    <property type="gene ID" value="HORVU.MOREX.r2.7HG0542760"/>
</dbReference>
<evidence type="ECO:0000313" key="9">
    <source>
        <dbReference type="Proteomes" id="UP000011116"/>
    </source>
</evidence>
<feature type="chain" id="PRO_5035308663" description="Bifunctional inhibitor/plant lipid transfer protein/seed storage helical domain-containing protein" evidence="6">
    <location>
        <begin position="22"/>
        <end position="184"/>
    </location>
</feature>
<accession>A0A8I6YBU1</accession>
<dbReference type="InterPro" id="IPR043325">
    <property type="entry name" value="LTSS"/>
</dbReference>
<feature type="region of interest" description="Disordered" evidence="5">
    <location>
        <begin position="127"/>
        <end position="160"/>
    </location>
</feature>
<dbReference type="Gramene" id="HORVU.MOREX.r3.7HG0654190.1">
    <property type="protein sequence ID" value="HORVU.MOREX.r3.7HG0654190.1"/>
    <property type="gene ID" value="HORVU.MOREX.r3.7HG0654190"/>
</dbReference>
<evidence type="ECO:0000256" key="3">
    <source>
        <dbReference type="ARBA" id="ARBA00023157"/>
    </source>
</evidence>
<evidence type="ECO:0000256" key="4">
    <source>
        <dbReference type="ARBA" id="ARBA00023180"/>
    </source>
</evidence>
<dbReference type="Pfam" id="PF14368">
    <property type="entry name" value="LTP_2"/>
    <property type="match status" value="1"/>
</dbReference>
<keyword evidence="9" id="KW-1185">Reference proteome</keyword>
<name>A0A8I6YBU1_HORVV</name>
<dbReference type="AlphaFoldDB" id="A0A8I6YBU1"/>
<dbReference type="CDD" id="cd00010">
    <property type="entry name" value="AAI_LTSS"/>
    <property type="match status" value="1"/>
</dbReference>
<feature type="signal peptide" evidence="6">
    <location>
        <begin position="1"/>
        <end position="21"/>
    </location>
</feature>
<organism evidence="8 9">
    <name type="scientific">Hordeum vulgare subsp. vulgare</name>
    <name type="common">Domesticated barley</name>
    <dbReference type="NCBI Taxonomy" id="112509"/>
    <lineage>
        <taxon>Eukaryota</taxon>
        <taxon>Viridiplantae</taxon>
        <taxon>Streptophyta</taxon>
        <taxon>Embryophyta</taxon>
        <taxon>Tracheophyta</taxon>
        <taxon>Spermatophyta</taxon>
        <taxon>Magnoliopsida</taxon>
        <taxon>Liliopsida</taxon>
        <taxon>Poales</taxon>
        <taxon>Poaceae</taxon>
        <taxon>BOP clade</taxon>
        <taxon>Pooideae</taxon>
        <taxon>Triticodae</taxon>
        <taxon>Triticeae</taxon>
        <taxon>Hordeinae</taxon>
        <taxon>Hordeum</taxon>
    </lineage>
</organism>
<dbReference type="Gene3D" id="1.10.110.10">
    <property type="entry name" value="Plant lipid-transfer and hydrophobic proteins"/>
    <property type="match status" value="1"/>
</dbReference>
<keyword evidence="4" id="KW-0325">Glycoprotein</keyword>
<reference evidence="9" key="1">
    <citation type="journal article" date="2012" name="Nature">
        <title>A physical, genetic and functional sequence assembly of the barley genome.</title>
        <authorList>
            <consortium name="The International Barley Genome Sequencing Consortium"/>
            <person name="Mayer K.F."/>
            <person name="Waugh R."/>
            <person name="Brown J.W."/>
            <person name="Schulman A."/>
            <person name="Langridge P."/>
            <person name="Platzer M."/>
            <person name="Fincher G.B."/>
            <person name="Muehlbauer G.J."/>
            <person name="Sato K."/>
            <person name="Close T.J."/>
            <person name="Wise R.P."/>
            <person name="Stein N."/>
        </authorList>
    </citation>
    <scope>NUCLEOTIDE SEQUENCE [LARGE SCALE GENOMIC DNA]</scope>
    <source>
        <strain evidence="9">cv. Morex</strain>
    </source>
</reference>
<gene>
    <name evidence="8" type="primary">LOC123408203</name>
</gene>
<feature type="domain" description="Bifunctional inhibitor/plant lipid transfer protein/seed storage helical" evidence="7">
    <location>
        <begin position="47"/>
        <end position="119"/>
    </location>
</feature>
<keyword evidence="3" id="KW-1015">Disulfide bond</keyword>
<dbReference type="GeneID" id="123408203"/>
<evidence type="ECO:0000256" key="5">
    <source>
        <dbReference type="SAM" id="MobiDB-lite"/>
    </source>
</evidence>
<dbReference type="PANTHER" id="PTHR33044">
    <property type="entry name" value="BIFUNCTIONAL INHIBITOR/LIPID-TRANSFER PROTEIN/SEED STORAGE 2S ALBUMIN SUPERFAMILY PROTEIN-RELATED"/>
    <property type="match status" value="1"/>
</dbReference>
<sequence>MHCSAVLFFLLVLPRPRPAAAVDAGAPALAPAPAPAPAPGKSMSVTPAPLVPCLEDVLPCTAYLKSAGRPAPTCCTALGRAAASEMPCICQLLADPGMLADFNVTREQALGLPARCRLPAGCREGSIGTPDPVVEAPPPPAVRPPRNGHGGDPSGGDRCRTGSVSRAIWTTMLLGELFTIAVSF</sequence>
<keyword evidence="2 6" id="KW-0732">Signal</keyword>